<dbReference type="InterPro" id="IPR036034">
    <property type="entry name" value="PDZ_sf"/>
</dbReference>
<dbReference type="PRINTS" id="PR00834">
    <property type="entry name" value="PROTEASES2C"/>
</dbReference>
<feature type="compositionally biased region" description="Low complexity" evidence="3">
    <location>
        <begin position="1"/>
        <end position="48"/>
    </location>
</feature>
<accession>A0ABU2NQ10</accession>
<evidence type="ECO:0000313" key="6">
    <source>
        <dbReference type="EMBL" id="MDT0378865.1"/>
    </source>
</evidence>
<dbReference type="Gene3D" id="2.40.10.120">
    <property type="match status" value="1"/>
</dbReference>
<dbReference type="Pfam" id="PF13180">
    <property type="entry name" value="PDZ_2"/>
    <property type="match status" value="1"/>
</dbReference>
<dbReference type="Pfam" id="PF13365">
    <property type="entry name" value="Trypsin_2"/>
    <property type="match status" value="1"/>
</dbReference>
<organism evidence="6 7">
    <name type="scientific">Streptomyces hazeniae</name>
    <dbReference type="NCBI Taxonomy" id="3075538"/>
    <lineage>
        <taxon>Bacteria</taxon>
        <taxon>Bacillati</taxon>
        <taxon>Actinomycetota</taxon>
        <taxon>Actinomycetes</taxon>
        <taxon>Kitasatosporales</taxon>
        <taxon>Streptomycetaceae</taxon>
        <taxon>Streptomyces</taxon>
    </lineage>
</organism>
<dbReference type="InterPro" id="IPR001940">
    <property type="entry name" value="Peptidase_S1C"/>
</dbReference>
<evidence type="ECO:0000313" key="7">
    <source>
        <dbReference type="Proteomes" id="UP001183414"/>
    </source>
</evidence>
<dbReference type="RefSeq" id="WP_311672702.1">
    <property type="nucleotide sequence ID" value="NZ_JAVREQ010000006.1"/>
</dbReference>
<feature type="region of interest" description="Disordered" evidence="3">
    <location>
        <begin position="236"/>
        <end position="266"/>
    </location>
</feature>
<feature type="transmembrane region" description="Helical" evidence="4">
    <location>
        <begin position="212"/>
        <end position="236"/>
    </location>
</feature>
<comment type="caution">
    <text evidence="6">The sequence shown here is derived from an EMBL/GenBank/DDBJ whole genome shotgun (WGS) entry which is preliminary data.</text>
</comment>
<evidence type="ECO:0000256" key="2">
    <source>
        <dbReference type="ARBA" id="ARBA00022801"/>
    </source>
</evidence>
<dbReference type="SMART" id="SM00228">
    <property type="entry name" value="PDZ"/>
    <property type="match status" value="1"/>
</dbReference>
<name>A0ABU2NQ10_9ACTN</name>
<keyword evidence="7" id="KW-1185">Reference proteome</keyword>
<dbReference type="InterPro" id="IPR001478">
    <property type="entry name" value="PDZ"/>
</dbReference>
<gene>
    <name evidence="6" type="ORF">RM572_08780</name>
</gene>
<feature type="domain" description="PDZ" evidence="5">
    <location>
        <begin position="480"/>
        <end position="559"/>
    </location>
</feature>
<dbReference type="Gene3D" id="2.30.42.10">
    <property type="match status" value="1"/>
</dbReference>
<evidence type="ECO:0000256" key="4">
    <source>
        <dbReference type="SAM" id="Phobius"/>
    </source>
</evidence>
<dbReference type="InterPro" id="IPR051201">
    <property type="entry name" value="Chloro_Bact_Ser_Proteases"/>
</dbReference>
<feature type="compositionally biased region" description="Pro residues" evidence="3">
    <location>
        <begin position="121"/>
        <end position="133"/>
    </location>
</feature>
<evidence type="ECO:0000256" key="1">
    <source>
        <dbReference type="ARBA" id="ARBA00022670"/>
    </source>
</evidence>
<protein>
    <submittedName>
        <fullName evidence="6">Trypsin-like peptidase domain-containing protein</fullName>
    </submittedName>
</protein>
<dbReference type="PANTHER" id="PTHR43343:SF3">
    <property type="entry name" value="PROTEASE DO-LIKE 8, CHLOROPLASTIC"/>
    <property type="match status" value="1"/>
</dbReference>
<keyword evidence="1" id="KW-0645">Protease</keyword>
<keyword evidence="4" id="KW-1133">Transmembrane helix</keyword>
<feature type="region of interest" description="Disordered" evidence="3">
    <location>
        <begin position="1"/>
        <end position="208"/>
    </location>
</feature>
<evidence type="ECO:0000259" key="5">
    <source>
        <dbReference type="SMART" id="SM00228"/>
    </source>
</evidence>
<reference evidence="7" key="1">
    <citation type="submission" date="2023-07" db="EMBL/GenBank/DDBJ databases">
        <title>30 novel species of actinomycetes from the DSMZ collection.</title>
        <authorList>
            <person name="Nouioui I."/>
        </authorList>
    </citation>
    <scope>NUCLEOTIDE SEQUENCE [LARGE SCALE GENOMIC DNA]</scope>
    <source>
        <strain evidence="7">DSM 42041</strain>
    </source>
</reference>
<dbReference type="Proteomes" id="UP001183414">
    <property type="component" value="Unassembled WGS sequence"/>
</dbReference>
<sequence>MSTENEGAAATPAEGPPTQDAPAPGTPAGTPAPEPSAASGASAAPGRAPGEDEDFALARPDTPEAPPAGTGAPAEHTTRLPRIDPDAPPPASSAAPAPGGAPADPLSKGAPARDADTTQLPPVPPHAAPPAAPGAPGAGAPAAHAAAGHATPPPPPPPGGGYGGSTPPGPPGPAGSGFGAHGAHGGPGGPQGPWGAPPAPPPHGGKRRGPGLVIAAVLAAALVAGGIGGGIGFWAAESSDSSPSSTTISAEAGSESRDPDSVAGIAQKTLPSVVTIETSGGGESGTGTGFVFDEQGHILTNNHVVASAADGGRLTATFSDGKQYDAEIVGRAEGYDIAVIKLEDAGDRELNPLPLGNSEKIKVGDTTLAIGAPYGLSGTVTTGIVSAKNRPVASSDGQGSEASYMNALQTDASINPGNSGGPLLDGNGAVIGVNSAIQSGGGGGLGGGSAGSIGLGFAIPIDQAERVATQLIETGVPVYPVIGVRVATGQQGQGAVIAERVSDGEPVTPDGPADKAGIEPGDVITKFDDTRIDSSPTLIATIWAHEPGETVEITYVRDGERQTTDITLGSRKGDS</sequence>
<keyword evidence="4" id="KW-0472">Membrane</keyword>
<dbReference type="InterPro" id="IPR009003">
    <property type="entry name" value="Peptidase_S1_PA"/>
</dbReference>
<dbReference type="PANTHER" id="PTHR43343">
    <property type="entry name" value="PEPTIDASE S12"/>
    <property type="match status" value="1"/>
</dbReference>
<dbReference type="SUPFAM" id="SSF50494">
    <property type="entry name" value="Trypsin-like serine proteases"/>
    <property type="match status" value="1"/>
</dbReference>
<proteinExistence type="predicted"/>
<keyword evidence="2" id="KW-0378">Hydrolase</keyword>
<feature type="compositionally biased region" description="Low complexity" evidence="3">
    <location>
        <begin position="236"/>
        <end position="252"/>
    </location>
</feature>
<dbReference type="EMBL" id="JAVREQ010000006">
    <property type="protein sequence ID" value="MDT0378865.1"/>
    <property type="molecule type" value="Genomic_DNA"/>
</dbReference>
<keyword evidence="4" id="KW-0812">Transmembrane</keyword>
<feature type="compositionally biased region" description="Low complexity" evidence="3">
    <location>
        <begin position="134"/>
        <end position="150"/>
    </location>
</feature>
<dbReference type="SUPFAM" id="SSF50156">
    <property type="entry name" value="PDZ domain-like"/>
    <property type="match status" value="1"/>
</dbReference>
<feature type="compositionally biased region" description="Low complexity" evidence="3">
    <location>
        <begin position="92"/>
        <end position="105"/>
    </location>
</feature>
<feature type="compositionally biased region" description="Gly residues" evidence="3">
    <location>
        <begin position="174"/>
        <end position="192"/>
    </location>
</feature>
<evidence type="ECO:0000256" key="3">
    <source>
        <dbReference type="SAM" id="MobiDB-lite"/>
    </source>
</evidence>
<feature type="compositionally biased region" description="Basic and acidic residues" evidence="3">
    <location>
        <begin position="76"/>
        <end position="85"/>
    </location>
</feature>